<dbReference type="Gene3D" id="3.40.50.2300">
    <property type="match status" value="1"/>
</dbReference>
<dbReference type="InterPro" id="IPR001789">
    <property type="entry name" value="Sig_transdc_resp-reg_receiver"/>
</dbReference>
<dbReference type="RefSeq" id="WP_014813024.1">
    <property type="nucleotide sequence ID" value="NC_018025.1"/>
</dbReference>
<dbReference type="STRING" id="706587.Desti_5336"/>
<dbReference type="OrthoDB" id="9786548at2"/>
<dbReference type="GO" id="GO:0003677">
    <property type="term" value="F:DNA binding"/>
    <property type="evidence" value="ECO:0007669"/>
    <property type="project" value="UniProtKB-KW"/>
</dbReference>
<feature type="modified residue" description="4-aspartylphosphate" evidence="2">
    <location>
        <position position="53"/>
    </location>
</feature>
<keyword evidence="4" id="KW-0238">DNA-binding</keyword>
<dbReference type="GO" id="GO:0000160">
    <property type="term" value="P:phosphorelay signal transduction system"/>
    <property type="evidence" value="ECO:0007669"/>
    <property type="project" value="InterPro"/>
</dbReference>
<dbReference type="HOGENOM" id="CLU_000445_69_17_7"/>
<dbReference type="PANTHER" id="PTHR44591:SF3">
    <property type="entry name" value="RESPONSE REGULATORY DOMAIN-CONTAINING PROTEIN"/>
    <property type="match status" value="1"/>
</dbReference>
<gene>
    <name evidence="4" type="ordered locus">Desti_5336</name>
</gene>
<dbReference type="PANTHER" id="PTHR44591">
    <property type="entry name" value="STRESS RESPONSE REGULATOR PROTEIN 1"/>
    <property type="match status" value="1"/>
</dbReference>
<dbReference type="PROSITE" id="PS50110">
    <property type="entry name" value="RESPONSE_REGULATORY"/>
    <property type="match status" value="1"/>
</dbReference>
<evidence type="ECO:0000313" key="4">
    <source>
        <dbReference type="EMBL" id="AFM27925.1"/>
    </source>
</evidence>
<dbReference type="KEGG" id="dti:Desti_5336"/>
<proteinExistence type="predicted"/>
<feature type="domain" description="Response regulatory" evidence="3">
    <location>
        <begin position="4"/>
        <end position="129"/>
    </location>
</feature>
<keyword evidence="1 2" id="KW-0597">Phosphoprotein</keyword>
<evidence type="ECO:0000259" key="3">
    <source>
        <dbReference type="PROSITE" id="PS50110"/>
    </source>
</evidence>
<reference evidence="5" key="1">
    <citation type="submission" date="2012-06" db="EMBL/GenBank/DDBJ databases">
        <title>Complete sequence of chromosome of Desulfomonile tiedjei DSM 6799.</title>
        <authorList>
            <person name="Lucas S."/>
            <person name="Copeland A."/>
            <person name="Lapidus A."/>
            <person name="Glavina del Rio T."/>
            <person name="Dalin E."/>
            <person name="Tice H."/>
            <person name="Bruce D."/>
            <person name="Goodwin L."/>
            <person name="Pitluck S."/>
            <person name="Peters L."/>
            <person name="Ovchinnikova G."/>
            <person name="Zeytun A."/>
            <person name="Lu M."/>
            <person name="Kyrpides N."/>
            <person name="Mavromatis K."/>
            <person name="Ivanova N."/>
            <person name="Brettin T."/>
            <person name="Detter J.C."/>
            <person name="Han C."/>
            <person name="Larimer F."/>
            <person name="Land M."/>
            <person name="Hauser L."/>
            <person name="Markowitz V."/>
            <person name="Cheng J.-F."/>
            <person name="Hugenholtz P."/>
            <person name="Woyke T."/>
            <person name="Wu D."/>
            <person name="Spring S."/>
            <person name="Schroeder M."/>
            <person name="Brambilla E."/>
            <person name="Klenk H.-P."/>
            <person name="Eisen J.A."/>
        </authorList>
    </citation>
    <scope>NUCLEOTIDE SEQUENCE [LARGE SCALE GENOMIC DNA]</scope>
    <source>
        <strain evidence="5">ATCC 49306 / DSM 6799 / DCB-1</strain>
    </source>
</reference>
<evidence type="ECO:0000256" key="2">
    <source>
        <dbReference type="PROSITE-ProRule" id="PRU00169"/>
    </source>
</evidence>
<dbReference type="SMART" id="SM00448">
    <property type="entry name" value="REC"/>
    <property type="match status" value="1"/>
</dbReference>
<dbReference type="SUPFAM" id="SSF52172">
    <property type="entry name" value="CheY-like"/>
    <property type="match status" value="1"/>
</dbReference>
<dbReference type="InterPro" id="IPR050595">
    <property type="entry name" value="Bact_response_regulator"/>
</dbReference>
<evidence type="ECO:0000256" key="1">
    <source>
        <dbReference type="ARBA" id="ARBA00022553"/>
    </source>
</evidence>
<organism evidence="4 5">
    <name type="scientific">Desulfomonile tiedjei (strain ATCC 49306 / DSM 6799 / DCB-1)</name>
    <dbReference type="NCBI Taxonomy" id="706587"/>
    <lineage>
        <taxon>Bacteria</taxon>
        <taxon>Pseudomonadati</taxon>
        <taxon>Thermodesulfobacteriota</taxon>
        <taxon>Desulfomonilia</taxon>
        <taxon>Desulfomonilales</taxon>
        <taxon>Desulfomonilaceae</taxon>
        <taxon>Desulfomonile</taxon>
    </lineage>
</organism>
<dbReference type="Proteomes" id="UP000006055">
    <property type="component" value="Chromosome"/>
</dbReference>
<dbReference type="EMBL" id="CP003360">
    <property type="protein sequence ID" value="AFM27925.1"/>
    <property type="molecule type" value="Genomic_DNA"/>
</dbReference>
<protein>
    <submittedName>
        <fullName evidence="4">Response regulator with CheY-like receiver, AAA-type ATPase, and DNA-binding domains</fullName>
    </submittedName>
</protein>
<accession>I4CED4</accession>
<dbReference type="eggNOG" id="COG0745">
    <property type="taxonomic scope" value="Bacteria"/>
</dbReference>
<name>I4CED4_DESTA</name>
<keyword evidence="5" id="KW-1185">Reference proteome</keyword>
<dbReference type="AlphaFoldDB" id="I4CED4"/>
<evidence type="ECO:0000313" key="5">
    <source>
        <dbReference type="Proteomes" id="UP000006055"/>
    </source>
</evidence>
<dbReference type="Pfam" id="PF00072">
    <property type="entry name" value="Response_reg"/>
    <property type="match status" value="1"/>
</dbReference>
<dbReference type="InterPro" id="IPR011006">
    <property type="entry name" value="CheY-like_superfamily"/>
</dbReference>
<sequence length="131" mass="15153">MPKKILVIDDEPDILTFIGTLLRKNGYTVCEACDGVEGMKKVIEEKPDLVCLDLLMPEKTGIKMYREMRRDERLKHLPVIMVTGIEAADPWDFKGFKQYIQERSLPAPEGYIEKPIDRELFLKAVKEVLQE</sequence>